<accession>A0A379E4S8</accession>
<keyword evidence="2" id="KW-0547">Nucleotide-binding</keyword>
<gene>
    <name evidence="2 5" type="primary">thiL</name>
    <name evidence="5" type="ORF">NCTC13067_00976</name>
</gene>
<dbReference type="InterPro" id="IPR016188">
    <property type="entry name" value="PurM-like_N"/>
</dbReference>
<evidence type="ECO:0000259" key="4">
    <source>
        <dbReference type="Pfam" id="PF00586"/>
    </source>
</evidence>
<keyword evidence="3" id="KW-0175">Coiled coil</keyword>
<keyword evidence="2" id="KW-0460">Magnesium</keyword>
<dbReference type="Gene3D" id="3.30.1330.10">
    <property type="entry name" value="PurM-like, N-terminal domain"/>
    <property type="match status" value="1"/>
</dbReference>
<dbReference type="EMBL" id="UGTM01000001">
    <property type="protein sequence ID" value="SUB87311.1"/>
    <property type="molecule type" value="Genomic_DNA"/>
</dbReference>
<comment type="caution">
    <text evidence="2">Lacks conserved residue(s) required for the propagation of feature annotation.</text>
</comment>
<feature type="binding site" evidence="2">
    <location>
        <position position="152"/>
    </location>
    <ligand>
        <name>ATP</name>
        <dbReference type="ChEBI" id="CHEBI:30616"/>
    </ligand>
</feature>
<feature type="coiled-coil region" evidence="3">
    <location>
        <begin position="174"/>
        <end position="208"/>
    </location>
</feature>
<name>A0A379E4S8_9BACT</name>
<dbReference type="GO" id="GO:0009228">
    <property type="term" value="P:thiamine biosynthetic process"/>
    <property type="evidence" value="ECO:0007669"/>
    <property type="project" value="UniProtKB-KW"/>
</dbReference>
<evidence type="ECO:0000313" key="5">
    <source>
        <dbReference type="EMBL" id="SUB87311.1"/>
    </source>
</evidence>
<feature type="binding site" evidence="2">
    <location>
        <position position="312"/>
    </location>
    <ligand>
        <name>substrate</name>
    </ligand>
</feature>
<keyword evidence="2 5" id="KW-0808">Transferase</keyword>
<comment type="pathway">
    <text evidence="2">Cofactor biosynthesis; thiamine diphosphate biosynthesis; thiamine diphosphate from thiamine phosphate: step 1/1.</text>
</comment>
<keyword evidence="2 5" id="KW-0418">Kinase</keyword>
<sequence length="369" mass="41368">MEIKEIGEFGLIDRIKRNIKPSNSSTVMGIGDDAAVIHYTDKETLVSSQLFMEGVQFDLTYIDMEHLAYKVAMITMSNIFAMNGHPRQLTVSLGLGKRFKVEDIDRFYAGLNKACAKWEVDIVGGDITSSYTGLAINITCIGEAGKDDIVYRKGANETDLVCVTGDLGAAYMGLQILEREKTVYYQQVEEYNNKVKEAQSRKDTKRLEALHRERSAIDDFQPDFAGKEYIIDRQLKPEARGDIINRLREAGIRPTSMTDISDGLASELKQICGMSHCGCRIYEKNIPIDYQTAATCEEFNMNLTTAALNGGEDYELLFTVPIGDHEKIENMEGIRQIGYITKESLGAYLITRDGNEFELKAQGWPANKN</sequence>
<proteinExistence type="inferred from homology"/>
<feature type="binding site" evidence="2">
    <location>
        <position position="126"/>
    </location>
    <ligand>
        <name>Mg(2+)</name>
        <dbReference type="ChEBI" id="CHEBI:18420"/>
        <label>1</label>
    </ligand>
</feature>
<dbReference type="InterPro" id="IPR006283">
    <property type="entry name" value="ThiL-like"/>
</dbReference>
<feature type="binding site" evidence="2">
    <location>
        <position position="364"/>
    </location>
    <ligand>
        <name>substrate</name>
    </ligand>
</feature>
<feature type="binding site" evidence="2">
    <location>
        <position position="108"/>
    </location>
    <ligand>
        <name>ATP</name>
        <dbReference type="ChEBI" id="CHEBI:30616"/>
    </ligand>
</feature>
<dbReference type="GO" id="GO:0009229">
    <property type="term" value="P:thiamine diphosphate biosynthetic process"/>
    <property type="evidence" value="ECO:0007669"/>
    <property type="project" value="UniProtKB-UniRule"/>
</dbReference>
<keyword evidence="1 2" id="KW-0784">Thiamine biosynthesis</keyword>
<keyword evidence="2" id="KW-0479">Metal-binding</keyword>
<organism evidence="5 6">
    <name type="scientific">Prevotella denticola</name>
    <dbReference type="NCBI Taxonomy" id="28129"/>
    <lineage>
        <taxon>Bacteria</taxon>
        <taxon>Pseudomonadati</taxon>
        <taxon>Bacteroidota</taxon>
        <taxon>Bacteroidia</taxon>
        <taxon>Bacteroidales</taxon>
        <taxon>Prevotellaceae</taxon>
        <taxon>Prevotella</taxon>
    </lineage>
</organism>
<comment type="catalytic activity">
    <reaction evidence="2">
        <text>thiamine phosphate + ATP = thiamine diphosphate + ADP</text>
        <dbReference type="Rhea" id="RHEA:15913"/>
        <dbReference type="ChEBI" id="CHEBI:30616"/>
        <dbReference type="ChEBI" id="CHEBI:37575"/>
        <dbReference type="ChEBI" id="CHEBI:58937"/>
        <dbReference type="ChEBI" id="CHEBI:456216"/>
        <dbReference type="EC" id="2.7.4.16"/>
    </reaction>
</comment>
<feature type="binding site" evidence="2">
    <location>
        <position position="47"/>
    </location>
    <ligand>
        <name>Mg(2+)</name>
        <dbReference type="ChEBI" id="CHEBI:18420"/>
        <label>4</label>
    </ligand>
</feature>
<reference evidence="5 6" key="1">
    <citation type="submission" date="2018-06" db="EMBL/GenBank/DDBJ databases">
        <authorList>
            <consortium name="Pathogen Informatics"/>
            <person name="Doyle S."/>
        </authorList>
    </citation>
    <scope>NUCLEOTIDE SEQUENCE [LARGE SCALE GENOMIC DNA]</scope>
    <source>
        <strain evidence="5 6">NCTC13067</strain>
    </source>
</reference>
<evidence type="ECO:0000256" key="3">
    <source>
        <dbReference type="SAM" id="Coils"/>
    </source>
</evidence>
<evidence type="ECO:0000256" key="1">
    <source>
        <dbReference type="ARBA" id="ARBA00022977"/>
    </source>
</evidence>
<comment type="miscellaneous">
    <text evidence="2">Reaction mechanism of ThiL seems to utilize a direct, inline transfer of the gamma-phosphate of ATP to TMP rather than a phosphorylated enzyme intermediate.</text>
</comment>
<dbReference type="SUPFAM" id="SSF56042">
    <property type="entry name" value="PurM C-terminal domain-like"/>
    <property type="match status" value="1"/>
</dbReference>
<dbReference type="GO" id="GO:0000287">
    <property type="term" value="F:magnesium ion binding"/>
    <property type="evidence" value="ECO:0007669"/>
    <property type="project" value="UniProtKB-UniRule"/>
</dbReference>
<dbReference type="AlphaFoldDB" id="A0A379E4S8"/>
<feature type="binding site" evidence="2">
    <location>
        <position position="33"/>
    </location>
    <ligand>
        <name>Mg(2+)</name>
        <dbReference type="ChEBI" id="CHEBI:18420"/>
        <label>3</label>
    </ligand>
</feature>
<dbReference type="PANTHER" id="PTHR30270:SF0">
    <property type="entry name" value="THIAMINE-MONOPHOSPHATE KINASE"/>
    <property type="match status" value="1"/>
</dbReference>
<dbReference type="Gene3D" id="3.90.650.10">
    <property type="entry name" value="PurM-like C-terminal domain"/>
    <property type="match status" value="1"/>
</dbReference>
<dbReference type="GO" id="GO:0005524">
    <property type="term" value="F:ATP binding"/>
    <property type="evidence" value="ECO:0007669"/>
    <property type="project" value="UniProtKB-UniRule"/>
</dbReference>
<dbReference type="EC" id="2.7.4.16" evidence="2"/>
<dbReference type="Pfam" id="PF00586">
    <property type="entry name" value="AIRS"/>
    <property type="match status" value="1"/>
</dbReference>
<dbReference type="SUPFAM" id="SSF55326">
    <property type="entry name" value="PurM N-terminal domain-like"/>
    <property type="match status" value="1"/>
</dbReference>
<feature type="domain" description="PurM-like N-terminal" evidence="4">
    <location>
        <begin position="31"/>
        <end position="143"/>
    </location>
</feature>
<dbReference type="GeneID" id="66710830"/>
<feature type="binding site" evidence="2">
    <location>
        <position position="261"/>
    </location>
    <ligand>
        <name>ATP</name>
        <dbReference type="ChEBI" id="CHEBI:30616"/>
    </ligand>
</feature>
<dbReference type="PIRSF" id="PIRSF005303">
    <property type="entry name" value="Thiam_monoph_kin"/>
    <property type="match status" value="1"/>
</dbReference>
<feature type="binding site" evidence="2">
    <location>
        <position position="48"/>
    </location>
    <ligand>
        <name>Mg(2+)</name>
        <dbReference type="ChEBI" id="CHEBI:18420"/>
        <label>1</label>
    </ligand>
</feature>
<dbReference type="PANTHER" id="PTHR30270">
    <property type="entry name" value="THIAMINE-MONOPHOSPHATE KINASE"/>
    <property type="match status" value="1"/>
</dbReference>
<comment type="function">
    <text evidence="2">Catalyzes the ATP-dependent phosphorylation of thiamine-monophosphate (TMP) to form thiamine-pyrophosphate (TPP), the active form of vitamin B1.</text>
</comment>
<dbReference type="UniPathway" id="UPA00060">
    <property type="reaction ID" value="UER00142"/>
</dbReference>
<comment type="similarity">
    <text evidence="2">Belongs to the thiamine-monophosphate kinase family.</text>
</comment>
<evidence type="ECO:0000256" key="2">
    <source>
        <dbReference type="HAMAP-Rule" id="MF_02128"/>
    </source>
</evidence>
<feature type="binding site" evidence="2">
    <location>
        <begin position="125"/>
        <end position="126"/>
    </location>
    <ligand>
        <name>ATP</name>
        <dbReference type="ChEBI" id="CHEBI:30616"/>
    </ligand>
</feature>
<feature type="binding site" evidence="2">
    <location>
        <position position="259"/>
    </location>
    <ligand>
        <name>Mg(2+)</name>
        <dbReference type="ChEBI" id="CHEBI:18420"/>
        <label>3</label>
    </ligand>
</feature>
<dbReference type="InterPro" id="IPR036921">
    <property type="entry name" value="PurM-like_N_sf"/>
</dbReference>
<dbReference type="GO" id="GO:0009030">
    <property type="term" value="F:thiamine-phosphate kinase activity"/>
    <property type="evidence" value="ECO:0007669"/>
    <property type="project" value="UniProtKB-UniRule"/>
</dbReference>
<dbReference type="Proteomes" id="UP000255469">
    <property type="component" value="Unassembled WGS sequence"/>
</dbReference>
<dbReference type="RefSeq" id="WP_025067424.1">
    <property type="nucleotide sequence ID" value="NZ_CALKRA010000011.1"/>
</dbReference>
<feature type="binding site" evidence="2">
    <location>
        <position position="33"/>
    </location>
    <ligand>
        <name>Mg(2+)</name>
        <dbReference type="ChEBI" id="CHEBI:18420"/>
        <label>4</label>
    </ligand>
</feature>
<dbReference type="CDD" id="cd02194">
    <property type="entry name" value="ThiL"/>
    <property type="match status" value="1"/>
</dbReference>
<keyword evidence="2" id="KW-0067">ATP-binding</keyword>
<dbReference type="InterPro" id="IPR036676">
    <property type="entry name" value="PurM-like_C_sf"/>
</dbReference>
<protein>
    <recommendedName>
        <fullName evidence="2">Thiamine-monophosphate kinase</fullName>
        <shortName evidence="2">TMP kinase</shortName>
        <shortName evidence="2">Thiamine-phosphate kinase</shortName>
        <ecNumber evidence="2">2.7.4.16</ecNumber>
    </recommendedName>
</protein>
<feature type="binding site" evidence="2">
    <location>
        <position position="262"/>
    </location>
    <ligand>
        <name>Mg(2+)</name>
        <dbReference type="ChEBI" id="CHEBI:18420"/>
        <label>5</label>
    </ligand>
</feature>
<evidence type="ECO:0000313" key="6">
    <source>
        <dbReference type="Proteomes" id="UP000255469"/>
    </source>
</evidence>
<dbReference type="HAMAP" id="MF_02128">
    <property type="entry name" value="TMP_kinase"/>
    <property type="match status" value="1"/>
</dbReference>